<reference evidence="1 2" key="1">
    <citation type="journal article" date="2013" name="Genome Announc.">
        <title>Draft genome sequence of MKD8, a conjugal recipient Mycobacterium smegmatis strain.</title>
        <authorList>
            <person name="Gray T.A."/>
            <person name="Palumbo M.J."/>
            <person name="Derbyshire K.M."/>
        </authorList>
    </citation>
    <scope>NUCLEOTIDE SEQUENCE [LARGE SCALE GENOMIC DNA]</scope>
    <source>
        <strain evidence="1 2">MKD8</strain>
    </source>
</reference>
<evidence type="ECO:0000313" key="2">
    <source>
        <dbReference type="Proteomes" id="UP000011200"/>
    </source>
</evidence>
<dbReference type="EMBL" id="CP027541">
    <property type="protein sequence ID" value="AWT54590.1"/>
    <property type="molecule type" value="Genomic_DNA"/>
</dbReference>
<dbReference type="AlphaFoldDB" id="A0A2U9PS13"/>
<evidence type="ECO:0000313" key="1">
    <source>
        <dbReference type="EMBL" id="AWT54590.1"/>
    </source>
</evidence>
<dbReference type="RefSeq" id="WP_003895068.1">
    <property type="nucleotide sequence ID" value="NZ_CP027541.1"/>
</dbReference>
<dbReference type="Proteomes" id="UP000011200">
    <property type="component" value="Chromosome"/>
</dbReference>
<accession>A0A2U9PS13</accession>
<gene>
    <name evidence="1" type="ORF">D806_036190</name>
</gene>
<protein>
    <submittedName>
        <fullName evidence="1">Uncharacterized protein</fullName>
    </submittedName>
</protein>
<name>A0A2U9PS13_MYCSE</name>
<sequence>MTDNRTSPALAPAPRTHRRVTATPVAVRASIRARIEARIHANKLDAALAVGAPTPPGSAIAVRADRLTSASERHAIARTLRRAVRDAASDIWQISARVPLHRKNIDECRELIEAIAQRLHAPAPVSARGMARLSRLIGDGCGPLYAMGRGDLAGRLGAALAAL</sequence>
<reference evidence="2" key="2">
    <citation type="submission" date="2018-03" db="EMBL/GenBank/DDBJ databases">
        <authorList>
            <person name="Derbyshire K."/>
            <person name="Gray T.A."/>
            <person name="Champion M."/>
        </authorList>
    </citation>
    <scope>NUCLEOTIDE SEQUENCE [LARGE SCALE GENOMIC DNA]</scope>
    <source>
        <strain evidence="2">MKD8</strain>
    </source>
</reference>
<organism evidence="1 2">
    <name type="scientific">Mycolicibacterium smegmatis (strain MKD8)</name>
    <name type="common">Mycobacterium smegmatis</name>
    <dbReference type="NCBI Taxonomy" id="1214915"/>
    <lineage>
        <taxon>Bacteria</taxon>
        <taxon>Bacillati</taxon>
        <taxon>Actinomycetota</taxon>
        <taxon>Actinomycetes</taxon>
        <taxon>Mycobacteriales</taxon>
        <taxon>Mycobacteriaceae</taxon>
        <taxon>Mycolicibacterium</taxon>
    </lineage>
</organism>
<proteinExistence type="predicted"/>